<dbReference type="GO" id="GO:0016757">
    <property type="term" value="F:glycosyltransferase activity"/>
    <property type="evidence" value="ECO:0007669"/>
    <property type="project" value="UniProtKB-ARBA"/>
</dbReference>
<organism evidence="2 3">
    <name type="scientific">Massilia atriviolacea</name>
    <dbReference type="NCBI Taxonomy" id="2495579"/>
    <lineage>
        <taxon>Bacteria</taxon>
        <taxon>Pseudomonadati</taxon>
        <taxon>Pseudomonadota</taxon>
        <taxon>Betaproteobacteria</taxon>
        <taxon>Burkholderiales</taxon>
        <taxon>Oxalobacteraceae</taxon>
        <taxon>Telluria group</taxon>
        <taxon>Massilia</taxon>
    </lineage>
</organism>
<dbReference type="Gene3D" id="3.40.50.2000">
    <property type="entry name" value="Glycogen Phosphorylase B"/>
    <property type="match status" value="2"/>
</dbReference>
<dbReference type="SUPFAM" id="SSF53756">
    <property type="entry name" value="UDP-Glycosyltransferase/glycogen phosphorylase"/>
    <property type="match status" value="1"/>
</dbReference>
<proteinExistence type="predicted"/>
<sequence length="384" mass="41656">MTDIDSMQGDAMQRKSARICMLNYYAWGVIADLDGKKVHIGGEEVQHALMSRYLARSGHQVTSLVGDFGQQPVEQVGGVTVRKTFALGAGLPGLRFFAPRLTATWAGLKAADADVYYVSCAGATVGIAAAFCRRHGRRFVFRIASDADCAPETLMLSNARDRMLYHYGLRRADAILAQTDKQAELLLKNYGLHAEVAGMFSDLPETIVAPAERATDLLWLANMRSMKRPEWFIDIVRELPEYVCEMAGGAHPDERELYARAEAGSRSLPNLRFHGQVKYGTTRSLFARARIFVNTSSFEGFPNTYLQAWANGVPVVATFDPDGIIARLGLGVAVSDVAGAVAAARALLADPAQLAACSARCRAYASTRLAPETVSAPYLSALLA</sequence>
<evidence type="ECO:0000313" key="2">
    <source>
        <dbReference type="EMBL" id="RSZ57148.1"/>
    </source>
</evidence>
<evidence type="ECO:0000259" key="1">
    <source>
        <dbReference type="Pfam" id="PF13579"/>
    </source>
</evidence>
<comment type="caution">
    <text evidence="2">The sequence shown here is derived from an EMBL/GenBank/DDBJ whole genome shotgun (WGS) entry which is preliminary data.</text>
</comment>
<dbReference type="OrthoDB" id="9775208at2"/>
<reference evidence="2 3" key="1">
    <citation type="submission" date="2018-12" db="EMBL/GenBank/DDBJ databases">
        <authorList>
            <person name="Yang E."/>
        </authorList>
    </citation>
    <scope>NUCLEOTIDE SEQUENCE [LARGE SCALE GENOMIC DNA]</scope>
    <source>
        <strain evidence="2 3">SOD</strain>
    </source>
</reference>
<protein>
    <submittedName>
        <fullName evidence="2">Glycosyltransferase</fullName>
    </submittedName>
</protein>
<dbReference type="Proteomes" id="UP000278085">
    <property type="component" value="Unassembled WGS sequence"/>
</dbReference>
<evidence type="ECO:0000313" key="3">
    <source>
        <dbReference type="Proteomes" id="UP000278085"/>
    </source>
</evidence>
<dbReference type="AlphaFoldDB" id="A0A430HI07"/>
<gene>
    <name evidence="2" type="ORF">EJB06_20715</name>
</gene>
<name>A0A430HI07_9BURK</name>
<dbReference type="CDD" id="cd03801">
    <property type="entry name" value="GT4_PimA-like"/>
    <property type="match status" value="1"/>
</dbReference>
<dbReference type="Pfam" id="PF13579">
    <property type="entry name" value="Glyco_trans_4_4"/>
    <property type="match status" value="1"/>
</dbReference>
<dbReference type="InterPro" id="IPR028098">
    <property type="entry name" value="Glyco_trans_4-like_N"/>
</dbReference>
<feature type="domain" description="Glycosyltransferase subfamily 4-like N-terminal" evidence="1">
    <location>
        <begin position="41"/>
        <end position="194"/>
    </location>
</feature>
<dbReference type="PANTHER" id="PTHR12526">
    <property type="entry name" value="GLYCOSYLTRANSFERASE"/>
    <property type="match status" value="1"/>
</dbReference>
<accession>A0A430HI07</accession>
<dbReference type="EMBL" id="RXLQ01000011">
    <property type="protein sequence ID" value="RSZ57148.1"/>
    <property type="molecule type" value="Genomic_DNA"/>
</dbReference>
<keyword evidence="2" id="KW-0808">Transferase</keyword>
<dbReference type="Pfam" id="PF13692">
    <property type="entry name" value="Glyco_trans_1_4"/>
    <property type="match status" value="1"/>
</dbReference>
<keyword evidence="3" id="KW-1185">Reference proteome</keyword>
<dbReference type="RefSeq" id="WP_126075917.1">
    <property type="nucleotide sequence ID" value="NZ_CP051166.1"/>
</dbReference>